<protein>
    <submittedName>
        <fullName evidence="5">MobA/MobL family protein</fullName>
    </submittedName>
</protein>
<dbReference type="AlphaFoldDB" id="A0A0V8QC42"/>
<feature type="region of interest" description="Disordered" evidence="3">
    <location>
        <begin position="462"/>
        <end position="503"/>
    </location>
</feature>
<name>A0A0V8QC42_9FIRM</name>
<evidence type="ECO:0000259" key="4">
    <source>
        <dbReference type="Pfam" id="PF03389"/>
    </source>
</evidence>
<dbReference type="Pfam" id="PF03389">
    <property type="entry name" value="MobA_MobL"/>
    <property type="match status" value="1"/>
</dbReference>
<accession>A0A0V8QC42</accession>
<gene>
    <name evidence="5" type="ORF">ASU35_14215</name>
</gene>
<comment type="similarity">
    <text evidence="1">Belongs to the MobA/MobL family.</text>
</comment>
<evidence type="ECO:0000313" key="6">
    <source>
        <dbReference type="Proteomes" id="UP000054874"/>
    </source>
</evidence>
<feature type="domain" description="MobA/MobL protein" evidence="4">
    <location>
        <begin position="65"/>
        <end position="212"/>
    </location>
</feature>
<keyword evidence="6" id="KW-1185">Reference proteome</keyword>
<keyword evidence="2" id="KW-0184">Conjugation</keyword>
<comment type="caution">
    <text evidence="5">The sequence shown here is derived from an EMBL/GenBank/DDBJ whole genome shotgun (WGS) entry which is preliminary data.</text>
</comment>
<evidence type="ECO:0000256" key="3">
    <source>
        <dbReference type="SAM" id="MobiDB-lite"/>
    </source>
</evidence>
<dbReference type="EMBL" id="LNAM01000185">
    <property type="protein sequence ID" value="KSV58144.1"/>
    <property type="molecule type" value="Genomic_DNA"/>
</dbReference>
<dbReference type="Proteomes" id="UP000054874">
    <property type="component" value="Unassembled WGS sequence"/>
</dbReference>
<dbReference type="InterPro" id="IPR005053">
    <property type="entry name" value="MobA_MobL"/>
</dbReference>
<dbReference type="Gene3D" id="3.30.930.30">
    <property type="match status" value="1"/>
</dbReference>
<evidence type="ECO:0000256" key="2">
    <source>
        <dbReference type="ARBA" id="ARBA00022971"/>
    </source>
</evidence>
<proteinExistence type="inferred from homology"/>
<reference evidence="5 6" key="1">
    <citation type="submission" date="2015-11" db="EMBL/GenBank/DDBJ databases">
        <title>Butyribacter intestini gen. nov., sp. nov., a butyric acid-producing bacterium of the family Lachnospiraceae isolated from the human faeces.</title>
        <authorList>
            <person name="Zou Y."/>
            <person name="Xue W."/>
            <person name="Luo G."/>
            <person name="Lv M."/>
        </authorList>
    </citation>
    <scope>NUCLEOTIDE SEQUENCE [LARGE SCALE GENOMIC DNA]</scope>
    <source>
        <strain evidence="5 6">ACET-33324</strain>
    </source>
</reference>
<organism evidence="5 6">
    <name type="scientific">Acetivibrio ethanolgignens</name>
    <dbReference type="NCBI Taxonomy" id="290052"/>
    <lineage>
        <taxon>Bacteria</taxon>
        <taxon>Bacillati</taxon>
        <taxon>Bacillota</taxon>
        <taxon>Clostridia</taxon>
        <taxon>Eubacteriales</taxon>
        <taxon>Oscillospiraceae</taxon>
        <taxon>Acetivibrio</taxon>
    </lineage>
</organism>
<feature type="compositionally biased region" description="Basic and acidic residues" evidence="3">
    <location>
        <begin position="462"/>
        <end position="476"/>
    </location>
</feature>
<evidence type="ECO:0000256" key="1">
    <source>
        <dbReference type="ARBA" id="ARBA00010873"/>
    </source>
</evidence>
<sequence>MERNSFIQMSKLHNVRGRITYISSHAKQENLYAVYETTDRHYWTELARFNQQEFLKSGTEGKCIEARELIIALPESFPDLYDPNKLLQMFTNRFKEKYGVECVSALHHNKRKTNYHIHLIFSERELLPEPIEKIATRNMFYNEQKKHVRTKKEILDDNGNVRKGCKIIQKGEVYERTLFTAKNKLFKQEHYLDEAKRFYTDLINLLIEDDKDKLHVFDRNGLYLATKKIGKNNPKAEQIKEDNEVRMQWNHEVDRALVSQVPEDEIRQIKNKFITDRIRDSIKVWGNKPELLANIIRKATARLVLLISKILTAARELKNKLFHEALEKEYGSKAVIKAEVAEQPKPQIPPRPVMPPEAAVFPRLQKIKVSLDKHNHLIFEAEHERTKLEIELSDLKGLARLTKKKELENRIATKNEKIRTFKAGLSGIVRQHGFATVQDFYTAFYTAQRATDAYQKECAKWEETYGEKSPKPETIHKKIQRYQEQADKQNVNRPYQSRDKGAR</sequence>
<evidence type="ECO:0000313" key="5">
    <source>
        <dbReference type="EMBL" id="KSV58144.1"/>
    </source>
</evidence>
<dbReference type="OrthoDB" id="1651392at2"/>